<keyword evidence="1" id="KW-0472">Membrane</keyword>
<protein>
    <submittedName>
        <fullName evidence="3">Putative membrane (Permease) protein</fullName>
    </submittedName>
</protein>
<gene>
    <name evidence="3" type="ordered locus">Hoch_3125</name>
</gene>
<proteinExistence type="predicted"/>
<evidence type="ECO:0000256" key="1">
    <source>
        <dbReference type="SAM" id="Phobius"/>
    </source>
</evidence>
<organism evidence="3 4">
    <name type="scientific">Haliangium ochraceum (strain DSM 14365 / JCM 11303 / SMP-2)</name>
    <dbReference type="NCBI Taxonomy" id="502025"/>
    <lineage>
        <taxon>Bacteria</taxon>
        <taxon>Pseudomonadati</taxon>
        <taxon>Myxococcota</taxon>
        <taxon>Polyangia</taxon>
        <taxon>Haliangiales</taxon>
        <taxon>Kofleriaceae</taxon>
        <taxon>Haliangium</taxon>
    </lineage>
</organism>
<evidence type="ECO:0000313" key="4">
    <source>
        <dbReference type="Proteomes" id="UP000001880"/>
    </source>
</evidence>
<feature type="transmembrane region" description="Helical" evidence="1">
    <location>
        <begin position="266"/>
        <end position="291"/>
    </location>
</feature>
<dbReference type="RefSeq" id="WP_012828227.1">
    <property type="nucleotide sequence ID" value="NC_013440.1"/>
</dbReference>
<dbReference type="EMBL" id="CP001804">
    <property type="protein sequence ID" value="ACY15627.1"/>
    <property type="molecule type" value="Genomic_DNA"/>
</dbReference>
<keyword evidence="4" id="KW-1185">Reference proteome</keyword>
<keyword evidence="1" id="KW-0812">Transmembrane</keyword>
<keyword evidence="1" id="KW-1133">Transmembrane helix</keyword>
<dbReference type="InterPro" id="IPR025646">
    <property type="entry name" value="DUF4350"/>
</dbReference>
<reference evidence="3 4" key="1">
    <citation type="journal article" date="2010" name="Stand. Genomic Sci.">
        <title>Complete genome sequence of Haliangium ochraceum type strain (SMP-2).</title>
        <authorList>
            <consortium name="US DOE Joint Genome Institute (JGI-PGF)"/>
            <person name="Ivanova N."/>
            <person name="Daum C."/>
            <person name="Lang E."/>
            <person name="Abt B."/>
            <person name="Kopitz M."/>
            <person name="Saunders E."/>
            <person name="Lapidus A."/>
            <person name="Lucas S."/>
            <person name="Glavina Del Rio T."/>
            <person name="Nolan M."/>
            <person name="Tice H."/>
            <person name="Copeland A."/>
            <person name="Cheng J.F."/>
            <person name="Chen F."/>
            <person name="Bruce D."/>
            <person name="Goodwin L."/>
            <person name="Pitluck S."/>
            <person name="Mavromatis K."/>
            <person name="Pati A."/>
            <person name="Mikhailova N."/>
            <person name="Chen A."/>
            <person name="Palaniappan K."/>
            <person name="Land M."/>
            <person name="Hauser L."/>
            <person name="Chang Y.J."/>
            <person name="Jeffries C.D."/>
            <person name="Detter J.C."/>
            <person name="Brettin T."/>
            <person name="Rohde M."/>
            <person name="Goker M."/>
            <person name="Bristow J."/>
            <person name="Markowitz V."/>
            <person name="Eisen J.A."/>
            <person name="Hugenholtz P."/>
            <person name="Kyrpides N.C."/>
            <person name="Klenk H.P."/>
        </authorList>
    </citation>
    <scope>NUCLEOTIDE SEQUENCE [LARGE SCALE GENOMIC DNA]</scope>
    <source>
        <strain evidence="4">DSM 14365 / CIP 107738 / JCM 11303 / AJ 13395 / SMP-2</strain>
    </source>
</reference>
<dbReference type="eggNOG" id="ENOG5030URA">
    <property type="taxonomic scope" value="Bacteria"/>
</dbReference>
<dbReference type="AlphaFoldDB" id="D0LSC8"/>
<evidence type="ECO:0000313" key="3">
    <source>
        <dbReference type="EMBL" id="ACY15627.1"/>
    </source>
</evidence>
<dbReference type="OrthoDB" id="7198805at2"/>
<dbReference type="KEGG" id="hoh:Hoch_3125"/>
<accession>D0LSC8</accession>
<sequence length="420" mass="45959">MSARAPFRRRTLGWLAGIVSVSFAAALLLSVFADEFAPQATPGANGHSRSAIGHHGLVSLLRALDVPVLLSEHDSASRAGAGSLLVVAEPAIGDAESRRTHMLQAMSSRERATLVVLPKWYGLPDEQRPGWLDEVALLDEDDVAPVLEALGLAASVLRPASSGTWSMDESIPLREPPELPALQLVRGDQLEPLIWNQDGILLGSFIDDDGADILVLADPDLLSNHGLKRGRNAHLAVSLLLSLRARDDAPVVFDETLHGFHKEPSLWRALFDIPLVLATLQLLLAAAVLLWSSMGRFGRPITPPQTMLPGKRMLLQTAATLLAQGGHIDYALRRYLQATIRRLGRDLHAPAQLDASALQRWLAKLEDGRALTRNLSSLIRELEATDARTSAAQAVRCARDIHRWREEMRRGNSSRPRDER</sequence>
<dbReference type="Pfam" id="PF14258">
    <property type="entry name" value="DUF4350"/>
    <property type="match status" value="1"/>
</dbReference>
<feature type="domain" description="DUF4350" evidence="2">
    <location>
        <begin position="48"/>
        <end position="240"/>
    </location>
</feature>
<evidence type="ECO:0000259" key="2">
    <source>
        <dbReference type="Pfam" id="PF14258"/>
    </source>
</evidence>
<dbReference type="STRING" id="502025.Hoch_3125"/>
<name>D0LSC8_HALO1</name>
<dbReference type="Proteomes" id="UP000001880">
    <property type="component" value="Chromosome"/>
</dbReference>
<dbReference type="HOGENOM" id="CLU_047546_0_0_7"/>